<organism evidence="1 2">
    <name type="scientific">Dyella acidisoli</name>
    <dbReference type="NCBI Taxonomy" id="1867834"/>
    <lineage>
        <taxon>Bacteria</taxon>
        <taxon>Pseudomonadati</taxon>
        <taxon>Pseudomonadota</taxon>
        <taxon>Gammaproteobacteria</taxon>
        <taxon>Lysobacterales</taxon>
        <taxon>Rhodanobacteraceae</taxon>
        <taxon>Dyella</taxon>
    </lineage>
</organism>
<evidence type="ECO:0000313" key="2">
    <source>
        <dbReference type="Proteomes" id="UP001156670"/>
    </source>
</evidence>
<gene>
    <name evidence="1" type="ORF">GCM10007901_40520</name>
</gene>
<name>A0ABQ5XXK9_9GAMM</name>
<dbReference type="EMBL" id="BSOB01000054">
    <property type="protein sequence ID" value="GLQ95098.1"/>
    <property type="molecule type" value="Genomic_DNA"/>
</dbReference>
<comment type="caution">
    <text evidence="1">The sequence shown here is derived from an EMBL/GenBank/DDBJ whole genome shotgun (WGS) entry which is preliminary data.</text>
</comment>
<keyword evidence="2" id="KW-1185">Reference proteome</keyword>
<reference evidence="2" key="1">
    <citation type="journal article" date="2019" name="Int. J. Syst. Evol. Microbiol.">
        <title>The Global Catalogue of Microorganisms (GCM) 10K type strain sequencing project: providing services to taxonomists for standard genome sequencing and annotation.</title>
        <authorList>
            <consortium name="The Broad Institute Genomics Platform"/>
            <consortium name="The Broad Institute Genome Sequencing Center for Infectious Disease"/>
            <person name="Wu L."/>
            <person name="Ma J."/>
        </authorList>
    </citation>
    <scope>NUCLEOTIDE SEQUENCE [LARGE SCALE GENOMIC DNA]</scope>
    <source>
        <strain evidence="2">NBRC 111980</strain>
    </source>
</reference>
<protein>
    <submittedName>
        <fullName evidence="1">Uncharacterized protein</fullName>
    </submittedName>
</protein>
<sequence>MIPIIRQLYRVPHTAVIPAKAGIHLALAVTAKMDSRFRGNDGKAKQCCTKHTLIKPKISPETPPHTYAAQ</sequence>
<proteinExistence type="predicted"/>
<evidence type="ECO:0000313" key="1">
    <source>
        <dbReference type="EMBL" id="GLQ95098.1"/>
    </source>
</evidence>
<accession>A0ABQ5XXK9</accession>
<dbReference type="Proteomes" id="UP001156670">
    <property type="component" value="Unassembled WGS sequence"/>
</dbReference>